<protein>
    <submittedName>
        <fullName evidence="2">Uncharacterized protein</fullName>
    </submittedName>
</protein>
<proteinExistence type="predicted"/>
<evidence type="ECO:0000313" key="2">
    <source>
        <dbReference type="EMBL" id="MBB3038471.1"/>
    </source>
</evidence>
<dbReference type="RefSeq" id="WP_260152730.1">
    <property type="nucleotide sequence ID" value="NZ_JACHWS010000003.1"/>
</dbReference>
<keyword evidence="3" id="KW-1185">Reference proteome</keyword>
<comment type="caution">
    <text evidence="2">The sequence shown here is derived from an EMBL/GenBank/DDBJ whole genome shotgun (WGS) entry which is preliminary data.</text>
</comment>
<name>A0A839RRH0_9ACTN</name>
<evidence type="ECO:0000313" key="3">
    <source>
        <dbReference type="Proteomes" id="UP000567922"/>
    </source>
</evidence>
<accession>A0A839RRH0</accession>
<dbReference type="EMBL" id="JACHWS010000003">
    <property type="protein sequence ID" value="MBB3038471.1"/>
    <property type="molecule type" value="Genomic_DNA"/>
</dbReference>
<evidence type="ECO:0000256" key="1">
    <source>
        <dbReference type="SAM" id="MobiDB-lite"/>
    </source>
</evidence>
<gene>
    <name evidence="2" type="ORF">FHU29_002940</name>
</gene>
<dbReference type="Proteomes" id="UP000567922">
    <property type="component" value="Unassembled WGS sequence"/>
</dbReference>
<feature type="region of interest" description="Disordered" evidence="1">
    <location>
        <begin position="49"/>
        <end position="72"/>
    </location>
</feature>
<feature type="region of interest" description="Disordered" evidence="1">
    <location>
        <begin position="1"/>
        <end position="33"/>
    </location>
</feature>
<organism evidence="2 3">
    <name type="scientific">Hoyosella altamirensis</name>
    <dbReference type="NCBI Taxonomy" id="616997"/>
    <lineage>
        <taxon>Bacteria</taxon>
        <taxon>Bacillati</taxon>
        <taxon>Actinomycetota</taxon>
        <taxon>Actinomycetes</taxon>
        <taxon>Mycobacteriales</taxon>
        <taxon>Hoyosellaceae</taxon>
        <taxon>Hoyosella</taxon>
    </lineage>
</organism>
<dbReference type="AlphaFoldDB" id="A0A839RRH0"/>
<sequence>MIADVTARVSLAHSQDGHAPHGNAARDGSGAATSPAAFCGGGAQILRDGCPSPLSGRDRVGGSKLSPRYARG</sequence>
<reference evidence="2 3" key="1">
    <citation type="submission" date="2020-08" db="EMBL/GenBank/DDBJ databases">
        <title>Sequencing the genomes of 1000 actinobacteria strains.</title>
        <authorList>
            <person name="Klenk H.-P."/>
        </authorList>
    </citation>
    <scope>NUCLEOTIDE SEQUENCE [LARGE SCALE GENOMIC DNA]</scope>
    <source>
        <strain evidence="2 3">DSM 45258</strain>
    </source>
</reference>